<comment type="caution">
    <text evidence="3">The sequence shown here is derived from an EMBL/GenBank/DDBJ whole genome shotgun (WGS) entry which is preliminary data.</text>
</comment>
<feature type="chain" id="PRO_5036165210" description="Secreted protein" evidence="1">
    <location>
        <begin position="20"/>
        <end position="97"/>
    </location>
</feature>
<evidence type="ECO:0000256" key="1">
    <source>
        <dbReference type="SAM" id="SignalP"/>
    </source>
</evidence>
<keyword evidence="6" id="KW-1185">Reference proteome</keyword>
<keyword evidence="1" id="KW-0732">Signal</keyword>
<feature type="signal peptide" evidence="1">
    <location>
        <begin position="1"/>
        <end position="19"/>
    </location>
</feature>
<organism evidence="3 5">
    <name type="scientific">Phytophthora rubi</name>
    <dbReference type="NCBI Taxonomy" id="129364"/>
    <lineage>
        <taxon>Eukaryota</taxon>
        <taxon>Sar</taxon>
        <taxon>Stramenopiles</taxon>
        <taxon>Oomycota</taxon>
        <taxon>Peronosporomycetes</taxon>
        <taxon>Peronosporales</taxon>
        <taxon>Peronosporaceae</taxon>
        <taxon>Phytophthora</taxon>
    </lineage>
</organism>
<dbReference type="Proteomes" id="UP000429607">
    <property type="component" value="Unassembled WGS sequence"/>
</dbReference>
<dbReference type="Proteomes" id="UP000435112">
    <property type="component" value="Unassembled WGS sequence"/>
</dbReference>
<name>A0A6A3MXS1_9STRA</name>
<evidence type="ECO:0000313" key="7">
    <source>
        <dbReference type="Proteomes" id="UP000435112"/>
    </source>
</evidence>
<dbReference type="AlphaFoldDB" id="A0A6A3MXS1"/>
<dbReference type="EMBL" id="QXFV01000483">
    <property type="protein sequence ID" value="KAE9036217.1"/>
    <property type="molecule type" value="Genomic_DNA"/>
</dbReference>
<proteinExistence type="predicted"/>
<dbReference type="Proteomes" id="UP000434957">
    <property type="component" value="Unassembled WGS sequence"/>
</dbReference>
<evidence type="ECO:0000313" key="3">
    <source>
        <dbReference type="EMBL" id="KAE9036217.1"/>
    </source>
</evidence>
<accession>A0A6A3MXS1</accession>
<evidence type="ECO:0000313" key="2">
    <source>
        <dbReference type="EMBL" id="KAE9005355.1"/>
    </source>
</evidence>
<sequence length="97" mass="10911">MSLVEFGTMFTLYVAVIAASTHISCGSGKWFNIHRMRSDNVLIIRSATPFCSGVRLTVVEYSIPYFFEQIVPSFRNSLALSLCSSFIRTLRLVFTCS</sequence>
<evidence type="ECO:0000313" key="5">
    <source>
        <dbReference type="Proteomes" id="UP000429607"/>
    </source>
</evidence>
<gene>
    <name evidence="3" type="ORF">PR001_g8937</name>
    <name evidence="2" type="ORF">PR002_g16782</name>
    <name evidence="4" type="ORF">PR003_g9195</name>
</gene>
<evidence type="ECO:0000313" key="6">
    <source>
        <dbReference type="Proteomes" id="UP000434957"/>
    </source>
</evidence>
<dbReference type="EMBL" id="QXFT01000472">
    <property type="protein sequence ID" value="KAE9342990.1"/>
    <property type="molecule type" value="Genomic_DNA"/>
</dbReference>
<evidence type="ECO:0008006" key="8">
    <source>
        <dbReference type="Google" id="ProtNLM"/>
    </source>
</evidence>
<evidence type="ECO:0000313" key="4">
    <source>
        <dbReference type="EMBL" id="KAE9342990.1"/>
    </source>
</evidence>
<dbReference type="EMBL" id="QXFU01001306">
    <property type="protein sequence ID" value="KAE9005355.1"/>
    <property type="molecule type" value="Genomic_DNA"/>
</dbReference>
<reference evidence="5 7" key="1">
    <citation type="submission" date="2018-09" db="EMBL/GenBank/DDBJ databases">
        <title>Genomic investigation of the strawberry pathogen Phytophthora fragariae indicates pathogenicity is determined by transcriptional variation in three key races.</title>
        <authorList>
            <person name="Adams T.M."/>
            <person name="Armitage A.D."/>
            <person name="Sobczyk M.K."/>
            <person name="Bates H.J."/>
            <person name="Dunwell J.M."/>
            <person name="Nellist C.F."/>
            <person name="Harrison R.J."/>
        </authorList>
    </citation>
    <scope>NUCLEOTIDE SEQUENCE [LARGE SCALE GENOMIC DNA]</scope>
    <source>
        <strain evidence="3 5">SCRP249</strain>
        <strain evidence="2 7">SCRP324</strain>
        <strain evidence="4 6">SCRP333</strain>
    </source>
</reference>
<protein>
    <recommendedName>
        <fullName evidence="8">Secreted protein</fullName>
    </recommendedName>
</protein>